<protein>
    <submittedName>
        <fullName evidence="13">Polyphenol oxidase family protein</fullName>
    </submittedName>
</protein>
<reference evidence="13 14" key="1">
    <citation type="submission" date="2022-04" db="EMBL/GenBank/DDBJ databases">
        <title>Human microbiome associated bacterial genomes.</title>
        <authorList>
            <person name="Sandstrom S."/>
            <person name="Salamzade R."/>
            <person name="Kalan L.R."/>
        </authorList>
    </citation>
    <scope>NUCLEOTIDE SEQUENCE [LARGE SCALE GENOMIC DNA]</scope>
    <source>
        <strain evidence="14">p3-SID767</strain>
    </source>
</reference>
<evidence type="ECO:0000256" key="12">
    <source>
        <dbReference type="SAM" id="MobiDB-lite"/>
    </source>
</evidence>
<keyword evidence="14" id="KW-1185">Reference proteome</keyword>
<evidence type="ECO:0000256" key="8">
    <source>
        <dbReference type="ARBA" id="ARBA00023008"/>
    </source>
</evidence>
<evidence type="ECO:0000256" key="2">
    <source>
        <dbReference type="ARBA" id="ARBA00003215"/>
    </source>
</evidence>
<evidence type="ECO:0000256" key="1">
    <source>
        <dbReference type="ARBA" id="ARBA00000553"/>
    </source>
</evidence>
<evidence type="ECO:0000313" key="14">
    <source>
        <dbReference type="Proteomes" id="UP001205046"/>
    </source>
</evidence>
<evidence type="ECO:0000256" key="10">
    <source>
        <dbReference type="ARBA" id="ARBA00048968"/>
    </source>
</evidence>
<sequence>MTSQQPPAETAPTGPDRGNEPFWWSADHGPLRLAFTSTAAGTMSLNTGVNGAKNRSRVEQHMKIPPGSLKFLNQVHSATVHNAAETPTTDHHPKTDHLEARTVLTGDAWVSPEAGQPLAIMTADCLPVLFAATREPSAQGQSEYLTAAAHAGRIGLLGGVLENTVAALREHGAQQISAWIGPAACGDCYEVPQQMVDELAAQRPALASTTSWGTPALNLRAEAGRVLEAEGVLVSDIFGCTIEDAALYSHRGSQQTGASEGRIAGLIWQR</sequence>
<comment type="function">
    <text evidence="2">Purine nucleoside enzyme that catalyzes the phosphorolysis of adenosine and inosine nucleosides, yielding D-ribose 1-phosphate and the respective free bases, adenine and hypoxanthine. Also catalyzes the phosphorolysis of S-methyl-5'-thioadenosine into adenine and S-methyl-5-thio-alpha-D-ribose 1-phosphate. Also has adenosine deaminase activity.</text>
</comment>
<dbReference type="EMBL" id="JALXMO010000012">
    <property type="protein sequence ID" value="MCT1606927.1"/>
    <property type="molecule type" value="Genomic_DNA"/>
</dbReference>
<proteinExistence type="inferred from homology"/>
<comment type="caution">
    <text evidence="13">The sequence shown here is derived from an EMBL/GenBank/DDBJ whole genome shotgun (WGS) entry which is preliminary data.</text>
</comment>
<evidence type="ECO:0000256" key="11">
    <source>
        <dbReference type="ARBA" id="ARBA00049893"/>
    </source>
</evidence>
<dbReference type="InterPro" id="IPR003730">
    <property type="entry name" value="Cu_polyphenol_OxRdtase"/>
</dbReference>
<dbReference type="PANTHER" id="PTHR30616">
    <property type="entry name" value="UNCHARACTERIZED PROTEIN YFIH"/>
    <property type="match status" value="1"/>
</dbReference>
<dbReference type="SUPFAM" id="SSF64438">
    <property type="entry name" value="CNF1/YfiH-like putative cysteine hydrolases"/>
    <property type="match status" value="1"/>
</dbReference>
<dbReference type="InterPro" id="IPR038371">
    <property type="entry name" value="Cu_polyphenol_OxRdtase_sf"/>
</dbReference>
<comment type="catalytic activity">
    <reaction evidence="1">
        <text>inosine + phosphate = alpha-D-ribose 1-phosphate + hypoxanthine</text>
        <dbReference type="Rhea" id="RHEA:27646"/>
        <dbReference type="ChEBI" id="CHEBI:17368"/>
        <dbReference type="ChEBI" id="CHEBI:17596"/>
        <dbReference type="ChEBI" id="CHEBI:43474"/>
        <dbReference type="ChEBI" id="CHEBI:57720"/>
        <dbReference type="EC" id="2.4.2.1"/>
    </reaction>
    <physiologicalReaction direction="left-to-right" evidence="1">
        <dbReference type="Rhea" id="RHEA:27647"/>
    </physiologicalReaction>
</comment>
<name>A0ABT2HQG3_9MICC</name>
<evidence type="ECO:0000256" key="3">
    <source>
        <dbReference type="ARBA" id="ARBA00007353"/>
    </source>
</evidence>
<comment type="catalytic activity">
    <reaction evidence="11">
        <text>S-methyl-5'-thioadenosine + phosphate = 5-(methylsulfanyl)-alpha-D-ribose 1-phosphate + adenine</text>
        <dbReference type="Rhea" id="RHEA:11852"/>
        <dbReference type="ChEBI" id="CHEBI:16708"/>
        <dbReference type="ChEBI" id="CHEBI:17509"/>
        <dbReference type="ChEBI" id="CHEBI:43474"/>
        <dbReference type="ChEBI" id="CHEBI:58533"/>
        <dbReference type="EC" id="2.4.2.28"/>
    </reaction>
    <physiologicalReaction direction="left-to-right" evidence="11">
        <dbReference type="Rhea" id="RHEA:11853"/>
    </physiologicalReaction>
</comment>
<comment type="catalytic activity">
    <reaction evidence="9">
        <text>adenosine + H2O + H(+) = inosine + NH4(+)</text>
        <dbReference type="Rhea" id="RHEA:24408"/>
        <dbReference type="ChEBI" id="CHEBI:15377"/>
        <dbReference type="ChEBI" id="CHEBI:15378"/>
        <dbReference type="ChEBI" id="CHEBI:16335"/>
        <dbReference type="ChEBI" id="CHEBI:17596"/>
        <dbReference type="ChEBI" id="CHEBI:28938"/>
        <dbReference type="EC" id="3.5.4.4"/>
    </reaction>
    <physiologicalReaction direction="left-to-right" evidence="9">
        <dbReference type="Rhea" id="RHEA:24409"/>
    </physiologicalReaction>
</comment>
<evidence type="ECO:0000256" key="4">
    <source>
        <dbReference type="ARBA" id="ARBA00022679"/>
    </source>
</evidence>
<dbReference type="CDD" id="cd16833">
    <property type="entry name" value="YfiH"/>
    <property type="match status" value="1"/>
</dbReference>
<organism evidence="13 14">
    <name type="scientific">Nesterenkonia massiliensis</name>
    <dbReference type="NCBI Taxonomy" id="1232429"/>
    <lineage>
        <taxon>Bacteria</taxon>
        <taxon>Bacillati</taxon>
        <taxon>Actinomycetota</taxon>
        <taxon>Actinomycetes</taxon>
        <taxon>Micrococcales</taxon>
        <taxon>Micrococcaceae</taxon>
        <taxon>Nesterenkonia</taxon>
    </lineage>
</organism>
<comment type="similarity">
    <text evidence="3">Belongs to the purine nucleoside phosphorylase YfiH/LACC1 family.</text>
</comment>
<dbReference type="Gene3D" id="3.60.140.10">
    <property type="entry name" value="CNF1/YfiH-like putative cysteine hydrolases"/>
    <property type="match status" value="1"/>
</dbReference>
<evidence type="ECO:0000256" key="6">
    <source>
        <dbReference type="ARBA" id="ARBA00022801"/>
    </source>
</evidence>
<dbReference type="InterPro" id="IPR011324">
    <property type="entry name" value="Cytotoxic_necrot_fac-like_cat"/>
</dbReference>
<keyword evidence="6" id="KW-0378">Hydrolase</keyword>
<gene>
    <name evidence="13" type="ORF">M3B43_06220</name>
</gene>
<dbReference type="PANTHER" id="PTHR30616:SF2">
    <property type="entry name" value="PURINE NUCLEOSIDE PHOSPHORYLASE LACC1"/>
    <property type="match status" value="1"/>
</dbReference>
<keyword evidence="8" id="KW-0186">Copper</keyword>
<feature type="region of interest" description="Disordered" evidence="12">
    <location>
        <begin position="1"/>
        <end position="22"/>
    </location>
</feature>
<dbReference type="Proteomes" id="UP001205046">
    <property type="component" value="Unassembled WGS sequence"/>
</dbReference>
<evidence type="ECO:0000256" key="5">
    <source>
        <dbReference type="ARBA" id="ARBA00022723"/>
    </source>
</evidence>
<dbReference type="RefSeq" id="WP_260072983.1">
    <property type="nucleotide sequence ID" value="NZ_JALXMO010000012.1"/>
</dbReference>
<keyword evidence="4" id="KW-0808">Transferase</keyword>
<keyword evidence="5" id="KW-0479">Metal-binding</keyword>
<evidence type="ECO:0000313" key="13">
    <source>
        <dbReference type="EMBL" id="MCT1606927.1"/>
    </source>
</evidence>
<evidence type="ECO:0000256" key="7">
    <source>
        <dbReference type="ARBA" id="ARBA00022833"/>
    </source>
</evidence>
<evidence type="ECO:0000256" key="9">
    <source>
        <dbReference type="ARBA" id="ARBA00047989"/>
    </source>
</evidence>
<comment type="catalytic activity">
    <reaction evidence="10">
        <text>adenosine + phosphate = alpha-D-ribose 1-phosphate + adenine</text>
        <dbReference type="Rhea" id="RHEA:27642"/>
        <dbReference type="ChEBI" id="CHEBI:16335"/>
        <dbReference type="ChEBI" id="CHEBI:16708"/>
        <dbReference type="ChEBI" id="CHEBI:43474"/>
        <dbReference type="ChEBI" id="CHEBI:57720"/>
        <dbReference type="EC" id="2.4.2.1"/>
    </reaction>
    <physiologicalReaction direction="left-to-right" evidence="10">
        <dbReference type="Rhea" id="RHEA:27643"/>
    </physiologicalReaction>
</comment>
<accession>A0ABT2HQG3</accession>
<keyword evidence="7" id="KW-0862">Zinc</keyword>
<dbReference type="Pfam" id="PF02578">
    <property type="entry name" value="Cu-oxidase_4"/>
    <property type="match status" value="1"/>
</dbReference>